<dbReference type="Gene3D" id="3.40.50.300">
    <property type="entry name" value="P-loop containing nucleotide triphosphate hydrolases"/>
    <property type="match status" value="1"/>
</dbReference>
<keyword evidence="2" id="KW-0342">GTP-binding</keyword>
<organism evidence="6">
    <name type="scientific">Melampsora larici-populina (strain 98AG31 / pathotype 3-4-7)</name>
    <name type="common">Poplar leaf rust fungus</name>
    <dbReference type="NCBI Taxonomy" id="747676"/>
    <lineage>
        <taxon>Eukaryota</taxon>
        <taxon>Fungi</taxon>
        <taxon>Dikarya</taxon>
        <taxon>Basidiomycota</taxon>
        <taxon>Pucciniomycotina</taxon>
        <taxon>Pucciniomycetes</taxon>
        <taxon>Pucciniales</taxon>
        <taxon>Melampsoraceae</taxon>
        <taxon>Melampsora</taxon>
    </lineage>
</organism>
<dbReference type="HOGENOM" id="CLU_868994_0_0_1"/>
<dbReference type="KEGG" id="mlr:MELLADRAFT_113929"/>
<dbReference type="GO" id="GO:0005739">
    <property type="term" value="C:mitochondrion"/>
    <property type="evidence" value="ECO:0007669"/>
    <property type="project" value="TreeGrafter"/>
</dbReference>
<keyword evidence="1" id="KW-0547">Nucleotide-binding</keyword>
<feature type="compositionally biased region" description="Basic and acidic residues" evidence="3">
    <location>
        <begin position="36"/>
        <end position="52"/>
    </location>
</feature>
<dbReference type="RefSeq" id="XP_007418765.1">
    <property type="nucleotide sequence ID" value="XM_007418703.1"/>
</dbReference>
<dbReference type="FunCoup" id="F4SBJ3">
    <property type="interactions" value="384"/>
</dbReference>
<dbReference type="InterPro" id="IPR027417">
    <property type="entry name" value="P-loop_NTPase"/>
</dbReference>
<feature type="domain" description="G" evidence="4">
    <location>
        <begin position="113"/>
        <end position="180"/>
    </location>
</feature>
<dbReference type="PANTHER" id="PTHR45782">
    <property type="entry name" value="MITOCHONDRIAL RIBOSOME-ASSOCIATED GTPASE 1"/>
    <property type="match status" value="1"/>
</dbReference>
<dbReference type="VEuPathDB" id="FungiDB:MELLADRAFT_113929"/>
<evidence type="ECO:0000256" key="2">
    <source>
        <dbReference type="ARBA" id="ARBA00023134"/>
    </source>
</evidence>
<dbReference type="Pfam" id="PF01926">
    <property type="entry name" value="MMR_HSR1"/>
    <property type="match status" value="1"/>
</dbReference>
<dbReference type="GeneID" id="18925144"/>
<sequence length="320" mass="36478">MASLWVQDLLRRKTRDARLPLPSINPKFENLIQTDSNRDQEQDYDHDHDENDQIRRRTIKKSLPSRLIVYKIVKSKYHSTGPLTSSNHDGHEEFVKSKNHHRNQSDSLSQGFRIMVCGMPNVGKPSLLNALTRVGCQEEAPMPGYTRSIGGIVKILEPFLKRHGKSVYMIDTPGIMPIYLGQGDEASARAFEIPITDSLKVNQKQDVSKTRLAASSCQPSGVALIVRSWNGCIDQFIWCIFQARRRYTPQSLISISYQITIQLKEILILLIHARLTVMASHNIETMGIQQGQMKLKKSDLHMIIKTNVFVTSILWHHKIT</sequence>
<feature type="region of interest" description="Disordered" evidence="3">
    <location>
        <begin position="29"/>
        <end position="52"/>
    </location>
</feature>
<feature type="region of interest" description="Disordered" evidence="3">
    <location>
        <begin position="81"/>
        <end position="106"/>
    </location>
</feature>
<dbReference type="EMBL" id="GL883190">
    <property type="protein sequence ID" value="EGF97985.1"/>
    <property type="molecule type" value="Genomic_DNA"/>
</dbReference>
<keyword evidence="6" id="KW-1185">Reference proteome</keyword>
<protein>
    <recommendedName>
        <fullName evidence="4">G domain-containing protein</fullName>
    </recommendedName>
</protein>
<evidence type="ECO:0000259" key="4">
    <source>
        <dbReference type="Pfam" id="PF01926"/>
    </source>
</evidence>
<evidence type="ECO:0000256" key="3">
    <source>
        <dbReference type="SAM" id="MobiDB-lite"/>
    </source>
</evidence>
<evidence type="ECO:0000313" key="6">
    <source>
        <dbReference type="Proteomes" id="UP000001072"/>
    </source>
</evidence>
<evidence type="ECO:0000313" key="5">
    <source>
        <dbReference type="EMBL" id="EGF97985.1"/>
    </source>
</evidence>
<dbReference type="AlphaFoldDB" id="F4SBJ3"/>
<dbReference type="InterPro" id="IPR006073">
    <property type="entry name" value="GTP-bd"/>
</dbReference>
<reference evidence="6" key="1">
    <citation type="journal article" date="2011" name="Proc. Natl. Acad. Sci. U.S.A.">
        <title>Obligate biotrophy features unraveled by the genomic analysis of rust fungi.</title>
        <authorList>
            <person name="Duplessis S."/>
            <person name="Cuomo C.A."/>
            <person name="Lin Y.-C."/>
            <person name="Aerts A."/>
            <person name="Tisserant E."/>
            <person name="Veneault-Fourrey C."/>
            <person name="Joly D.L."/>
            <person name="Hacquard S."/>
            <person name="Amselem J."/>
            <person name="Cantarel B.L."/>
            <person name="Chiu R."/>
            <person name="Coutinho P.M."/>
            <person name="Feau N."/>
            <person name="Field M."/>
            <person name="Frey P."/>
            <person name="Gelhaye E."/>
            <person name="Goldberg J."/>
            <person name="Grabherr M.G."/>
            <person name="Kodira C.D."/>
            <person name="Kohler A."/>
            <person name="Kuees U."/>
            <person name="Lindquist E.A."/>
            <person name="Lucas S.M."/>
            <person name="Mago R."/>
            <person name="Mauceli E."/>
            <person name="Morin E."/>
            <person name="Murat C."/>
            <person name="Pangilinan J.L."/>
            <person name="Park R."/>
            <person name="Pearson M."/>
            <person name="Quesneville H."/>
            <person name="Rouhier N."/>
            <person name="Sakthikumar S."/>
            <person name="Salamov A.A."/>
            <person name="Schmutz J."/>
            <person name="Selles B."/>
            <person name="Shapiro H."/>
            <person name="Tanguay P."/>
            <person name="Tuskan G.A."/>
            <person name="Henrissat B."/>
            <person name="Van de Peer Y."/>
            <person name="Rouze P."/>
            <person name="Ellis J.G."/>
            <person name="Dodds P.N."/>
            <person name="Schein J.E."/>
            <person name="Zhong S."/>
            <person name="Hamelin R.C."/>
            <person name="Grigoriev I.V."/>
            <person name="Szabo L.J."/>
            <person name="Martin F."/>
        </authorList>
    </citation>
    <scope>NUCLEOTIDE SEQUENCE [LARGE SCALE GENOMIC DNA]</scope>
    <source>
        <strain evidence="6">98AG31 / pathotype 3-4-7</strain>
    </source>
</reference>
<accession>F4SBJ3</accession>
<dbReference type="STRING" id="747676.F4SBJ3"/>
<dbReference type="InParanoid" id="F4SBJ3"/>
<name>F4SBJ3_MELLP</name>
<dbReference type="GO" id="GO:0032543">
    <property type="term" value="P:mitochondrial translation"/>
    <property type="evidence" value="ECO:0007669"/>
    <property type="project" value="TreeGrafter"/>
</dbReference>
<dbReference type="PANTHER" id="PTHR45782:SF4">
    <property type="entry name" value="MITOCHONDRIAL RIBOSOME-ASSOCIATED GTPASE 1"/>
    <property type="match status" value="1"/>
</dbReference>
<gene>
    <name evidence="5" type="ORF">MELLADRAFT_113929</name>
</gene>
<dbReference type="OrthoDB" id="269151at2759"/>
<dbReference type="SUPFAM" id="SSF52540">
    <property type="entry name" value="P-loop containing nucleoside triphosphate hydrolases"/>
    <property type="match status" value="1"/>
</dbReference>
<evidence type="ECO:0000256" key="1">
    <source>
        <dbReference type="ARBA" id="ARBA00022741"/>
    </source>
</evidence>
<proteinExistence type="predicted"/>
<dbReference type="Proteomes" id="UP000001072">
    <property type="component" value="Unassembled WGS sequence"/>
</dbReference>
<dbReference type="GO" id="GO:0005525">
    <property type="term" value="F:GTP binding"/>
    <property type="evidence" value="ECO:0007669"/>
    <property type="project" value="UniProtKB-KW"/>
</dbReference>
<dbReference type="GO" id="GO:0003924">
    <property type="term" value="F:GTPase activity"/>
    <property type="evidence" value="ECO:0007669"/>
    <property type="project" value="TreeGrafter"/>
</dbReference>